<gene>
    <name evidence="2" type="ORF">PBRASI_LOCUS4612</name>
</gene>
<keyword evidence="1" id="KW-0732">Signal</keyword>
<reference evidence="2" key="1">
    <citation type="submission" date="2021-06" db="EMBL/GenBank/DDBJ databases">
        <authorList>
            <person name="Kallberg Y."/>
            <person name="Tangrot J."/>
            <person name="Rosling A."/>
        </authorList>
    </citation>
    <scope>NUCLEOTIDE SEQUENCE</scope>
    <source>
        <strain evidence="2">BR232B</strain>
    </source>
</reference>
<dbReference type="AlphaFoldDB" id="A0A9N9FJX2"/>
<dbReference type="Gene3D" id="2.70.50.70">
    <property type="match status" value="1"/>
</dbReference>
<protein>
    <submittedName>
        <fullName evidence="2">1926_t:CDS:1</fullName>
    </submittedName>
</protein>
<accession>A0A9N9FJX2</accession>
<dbReference type="Proteomes" id="UP000789739">
    <property type="component" value="Unassembled WGS sequence"/>
</dbReference>
<evidence type="ECO:0000313" key="3">
    <source>
        <dbReference type="Proteomes" id="UP000789739"/>
    </source>
</evidence>
<evidence type="ECO:0000313" key="2">
    <source>
        <dbReference type="EMBL" id="CAG8541508.1"/>
    </source>
</evidence>
<keyword evidence="3" id="KW-1185">Reference proteome</keyword>
<feature type="chain" id="PRO_5040357018" evidence="1">
    <location>
        <begin position="25"/>
        <end position="274"/>
    </location>
</feature>
<dbReference type="OrthoDB" id="2342176at2759"/>
<dbReference type="PANTHER" id="PTHR36182">
    <property type="entry name" value="PROTEIN, PUTATIVE (AFU_ORTHOLOGUE AFUA_6G10930)-RELATED"/>
    <property type="match status" value="1"/>
</dbReference>
<sequence length="274" mass="29159">MKLPSISLTLPFALLATLSSLTSAHMTIQNPLPRAHPLNPNAATKDFDCIMAPLNGGGPCAPKPFPCGGYPQDTKITQTFRAGEVITVEFFNQNFPSDPSNSDPNADQARHNGGQCEFSLSYDGGKTYTVIGSYKKTCPDIFFGWKVKIPQNAPSCDNPGQCLFSWSWINAVGNREFYQNCADIKIEGNSTKALPIIDITRANLPPQFPQIITPPGDPANTGNAKGSGPSQMACVNPGKTGDFTTCANGKLITRSCAATLVCKTAGTSIACDYA</sequence>
<evidence type="ECO:0000256" key="1">
    <source>
        <dbReference type="SAM" id="SignalP"/>
    </source>
</evidence>
<feature type="signal peptide" evidence="1">
    <location>
        <begin position="1"/>
        <end position="24"/>
    </location>
</feature>
<name>A0A9N9FJX2_9GLOM</name>
<proteinExistence type="predicted"/>
<dbReference type="EMBL" id="CAJVPI010000489">
    <property type="protein sequence ID" value="CAG8541508.1"/>
    <property type="molecule type" value="Genomic_DNA"/>
</dbReference>
<dbReference type="PANTHER" id="PTHR36182:SF1">
    <property type="entry name" value="PROTEIN, PUTATIVE (AFU_ORTHOLOGUE AFUA_6G10930)-RELATED"/>
    <property type="match status" value="1"/>
</dbReference>
<organism evidence="2 3">
    <name type="scientific">Paraglomus brasilianum</name>
    <dbReference type="NCBI Taxonomy" id="144538"/>
    <lineage>
        <taxon>Eukaryota</taxon>
        <taxon>Fungi</taxon>
        <taxon>Fungi incertae sedis</taxon>
        <taxon>Mucoromycota</taxon>
        <taxon>Glomeromycotina</taxon>
        <taxon>Glomeromycetes</taxon>
        <taxon>Paraglomerales</taxon>
        <taxon>Paraglomeraceae</taxon>
        <taxon>Paraglomus</taxon>
    </lineage>
</organism>
<comment type="caution">
    <text evidence="2">The sequence shown here is derived from an EMBL/GenBank/DDBJ whole genome shotgun (WGS) entry which is preliminary data.</text>
</comment>